<evidence type="ECO:0000256" key="2">
    <source>
        <dbReference type="ARBA" id="ARBA00007783"/>
    </source>
</evidence>
<evidence type="ECO:0000256" key="8">
    <source>
        <dbReference type="ARBA" id="ARBA00023136"/>
    </source>
</evidence>
<dbReference type="InterPro" id="IPR000412">
    <property type="entry name" value="ABC_2_transport"/>
</dbReference>
<keyword evidence="3 9" id="KW-0813">Transport</keyword>
<evidence type="ECO:0000256" key="3">
    <source>
        <dbReference type="ARBA" id="ARBA00022448"/>
    </source>
</evidence>
<dbReference type="OrthoDB" id="9786910at2"/>
<evidence type="ECO:0000256" key="4">
    <source>
        <dbReference type="ARBA" id="ARBA00022475"/>
    </source>
</evidence>
<evidence type="ECO:0000256" key="5">
    <source>
        <dbReference type="ARBA" id="ARBA00022519"/>
    </source>
</evidence>
<comment type="subcellular location">
    <subcellularLocation>
        <location evidence="1">Cell inner membrane</location>
        <topology evidence="1">Multi-pass membrane protein</topology>
    </subcellularLocation>
    <subcellularLocation>
        <location evidence="9">Cell membrane</location>
        <topology evidence="9">Multi-pass membrane protein</topology>
    </subcellularLocation>
</comment>
<dbReference type="PANTHER" id="PTHR30413:SF8">
    <property type="entry name" value="TRANSPORT PERMEASE PROTEIN"/>
    <property type="match status" value="1"/>
</dbReference>
<accession>F0SI37</accession>
<evidence type="ECO:0000313" key="11">
    <source>
        <dbReference type="EMBL" id="ADY61739.1"/>
    </source>
</evidence>
<dbReference type="GO" id="GO:0015920">
    <property type="term" value="P:lipopolysaccharide transport"/>
    <property type="evidence" value="ECO:0007669"/>
    <property type="project" value="TreeGrafter"/>
</dbReference>
<evidence type="ECO:0000256" key="1">
    <source>
        <dbReference type="ARBA" id="ARBA00004429"/>
    </source>
</evidence>
<feature type="transmembrane region" description="Helical" evidence="9">
    <location>
        <begin position="268"/>
        <end position="291"/>
    </location>
</feature>
<protein>
    <recommendedName>
        <fullName evidence="9">Transport permease protein</fullName>
    </recommendedName>
</protein>
<feature type="domain" description="ABC transmembrane type-2" evidence="10">
    <location>
        <begin position="69"/>
        <end position="294"/>
    </location>
</feature>
<reference evidence="12" key="1">
    <citation type="submission" date="2011-02" db="EMBL/GenBank/DDBJ databases">
        <title>The complete genome of Planctomyces brasiliensis DSM 5305.</title>
        <authorList>
            <person name="Lucas S."/>
            <person name="Copeland A."/>
            <person name="Lapidus A."/>
            <person name="Bruce D."/>
            <person name="Goodwin L."/>
            <person name="Pitluck S."/>
            <person name="Kyrpides N."/>
            <person name="Mavromatis K."/>
            <person name="Pagani I."/>
            <person name="Ivanova N."/>
            <person name="Ovchinnikova G."/>
            <person name="Lu M."/>
            <person name="Detter J.C."/>
            <person name="Han C."/>
            <person name="Land M."/>
            <person name="Hauser L."/>
            <person name="Markowitz V."/>
            <person name="Cheng J.-F."/>
            <person name="Hugenholtz P."/>
            <person name="Woyke T."/>
            <person name="Wu D."/>
            <person name="Tindall B."/>
            <person name="Pomrenke H.G."/>
            <person name="Brambilla E."/>
            <person name="Klenk H.-P."/>
            <person name="Eisen J.A."/>
        </authorList>
    </citation>
    <scope>NUCLEOTIDE SEQUENCE [LARGE SCALE GENOMIC DNA]</scope>
    <source>
        <strain evidence="12">ATCC 49424 / DSM 5305 / JCM 21570 / NBRC 103401 / IFAM 1448</strain>
    </source>
</reference>
<dbReference type="EMBL" id="CP002546">
    <property type="protein sequence ID" value="ADY61739.1"/>
    <property type="molecule type" value="Genomic_DNA"/>
</dbReference>
<dbReference type="GO" id="GO:0140359">
    <property type="term" value="F:ABC-type transporter activity"/>
    <property type="evidence" value="ECO:0007669"/>
    <property type="project" value="InterPro"/>
</dbReference>
<dbReference type="eggNOG" id="COG1682">
    <property type="taxonomic scope" value="Bacteria"/>
</dbReference>
<dbReference type="HOGENOM" id="CLU_060703_3_0_0"/>
<feature type="transmembrane region" description="Helical" evidence="9">
    <location>
        <begin position="99"/>
        <end position="117"/>
    </location>
</feature>
<dbReference type="PROSITE" id="PS51012">
    <property type="entry name" value="ABC_TM2"/>
    <property type="match status" value="1"/>
</dbReference>
<feature type="transmembrane region" description="Helical" evidence="9">
    <location>
        <begin position="72"/>
        <end position="93"/>
    </location>
</feature>
<dbReference type="InterPro" id="IPR047817">
    <property type="entry name" value="ABC2_TM_bact-type"/>
</dbReference>
<evidence type="ECO:0000256" key="6">
    <source>
        <dbReference type="ARBA" id="ARBA00022692"/>
    </source>
</evidence>
<keyword evidence="12" id="KW-1185">Reference proteome</keyword>
<dbReference type="AlphaFoldDB" id="F0SI37"/>
<evidence type="ECO:0000259" key="10">
    <source>
        <dbReference type="PROSITE" id="PS51012"/>
    </source>
</evidence>
<evidence type="ECO:0000256" key="9">
    <source>
        <dbReference type="RuleBase" id="RU361157"/>
    </source>
</evidence>
<dbReference type="Proteomes" id="UP000006860">
    <property type="component" value="Chromosome"/>
</dbReference>
<dbReference type="Pfam" id="PF01061">
    <property type="entry name" value="ABC2_membrane"/>
    <property type="match status" value="1"/>
</dbReference>
<dbReference type="KEGG" id="pbs:Plabr_4165"/>
<sequence length="302" mass="34076">MTEAITIDSTVAEIPAQPAHEHADEHWDLVIQPKRHLLDINFKELWDYRDLLYMFVKRDIITVYKQTILGPIWFFVQPIMTTVIYLFVFGTIAKISTDGIPGILFYLSGIVMWNYFAESFNRTSSTFVGNASIFGKVYFPRLIVPLSLVTSGLIKFLIQFSLFLAAFVYYLVTTDTIHPNAWLLATPYLIVLMAGLGLGFGIIFSSLTTKYRDLTFLIQFGVQLAMYATPIIYPMSILGPRARAILWWNPIAHLIETMKYGFLGAGDVSISGLAYATLFTVVVLGAGIVIFNRTEQSFMDTV</sequence>
<dbReference type="PRINTS" id="PR00164">
    <property type="entry name" value="ABC2TRNSPORT"/>
</dbReference>
<comment type="similarity">
    <text evidence="2 9">Belongs to the ABC-2 integral membrane protein family.</text>
</comment>
<gene>
    <name evidence="11" type="ordered locus">Plabr_4165</name>
</gene>
<feature type="transmembrane region" description="Helical" evidence="9">
    <location>
        <begin position="216"/>
        <end position="233"/>
    </location>
</feature>
<dbReference type="PANTHER" id="PTHR30413">
    <property type="entry name" value="INNER MEMBRANE TRANSPORT PERMEASE"/>
    <property type="match status" value="1"/>
</dbReference>
<keyword evidence="8 9" id="KW-0472">Membrane</keyword>
<proteinExistence type="inferred from homology"/>
<dbReference type="InterPro" id="IPR013525">
    <property type="entry name" value="ABC2_TM"/>
</dbReference>
<dbReference type="STRING" id="756272.Plabr_4165"/>
<feature type="transmembrane region" description="Helical" evidence="9">
    <location>
        <begin position="142"/>
        <end position="170"/>
    </location>
</feature>
<feature type="transmembrane region" description="Helical" evidence="9">
    <location>
        <begin position="182"/>
        <end position="204"/>
    </location>
</feature>
<keyword evidence="5" id="KW-0997">Cell inner membrane</keyword>
<keyword evidence="4 9" id="KW-1003">Cell membrane</keyword>
<dbReference type="GO" id="GO:0043190">
    <property type="term" value="C:ATP-binding cassette (ABC) transporter complex"/>
    <property type="evidence" value="ECO:0007669"/>
    <property type="project" value="InterPro"/>
</dbReference>
<keyword evidence="7 9" id="KW-1133">Transmembrane helix</keyword>
<keyword evidence="6 9" id="KW-0812">Transmembrane</keyword>
<evidence type="ECO:0000313" key="12">
    <source>
        <dbReference type="Proteomes" id="UP000006860"/>
    </source>
</evidence>
<dbReference type="RefSeq" id="WP_013630444.1">
    <property type="nucleotide sequence ID" value="NC_015174.1"/>
</dbReference>
<name>F0SI37_RUBBR</name>
<organism evidence="11 12">
    <name type="scientific">Rubinisphaera brasiliensis (strain ATCC 49424 / DSM 5305 / JCM 21570 / IAM 15109 / NBRC 103401 / IFAM 1448)</name>
    <name type="common">Planctomyces brasiliensis</name>
    <dbReference type="NCBI Taxonomy" id="756272"/>
    <lineage>
        <taxon>Bacteria</taxon>
        <taxon>Pseudomonadati</taxon>
        <taxon>Planctomycetota</taxon>
        <taxon>Planctomycetia</taxon>
        <taxon>Planctomycetales</taxon>
        <taxon>Planctomycetaceae</taxon>
        <taxon>Rubinisphaera</taxon>
    </lineage>
</organism>
<evidence type="ECO:0000256" key="7">
    <source>
        <dbReference type="ARBA" id="ARBA00022989"/>
    </source>
</evidence>